<dbReference type="SUPFAM" id="SSF55620">
    <property type="entry name" value="Tetrahydrobiopterin biosynthesis enzymes-like"/>
    <property type="match status" value="1"/>
</dbReference>
<dbReference type="Proteomes" id="UP001623558">
    <property type="component" value="Unassembled WGS sequence"/>
</dbReference>
<keyword evidence="4" id="KW-1185">Reference proteome</keyword>
<evidence type="ECO:0000313" key="4">
    <source>
        <dbReference type="Proteomes" id="UP001623558"/>
    </source>
</evidence>
<comment type="catalytic activity">
    <reaction evidence="1">
        <text>7,8-dihydroneopterin = 6-hydroxymethyl-7,8-dihydropterin + glycolaldehyde</text>
        <dbReference type="Rhea" id="RHEA:10540"/>
        <dbReference type="ChEBI" id="CHEBI:17001"/>
        <dbReference type="ChEBI" id="CHEBI:17071"/>
        <dbReference type="ChEBI" id="CHEBI:44841"/>
        <dbReference type="EC" id="4.1.2.25"/>
    </reaction>
</comment>
<accession>A0ABW8RT89</accession>
<gene>
    <name evidence="3" type="primary">folB</name>
    <name evidence="3" type="ORF">U0R11_06015</name>
</gene>
<keyword evidence="1 3" id="KW-0456">Lyase</keyword>
<dbReference type="EC" id="4.1.2.25" evidence="1"/>
<dbReference type="RefSeq" id="WP_406750547.1">
    <property type="nucleotide sequence ID" value="NZ_JBEWZH010000003.1"/>
</dbReference>
<sequence>MDFYQVAWQGLRFYAYHGYFPEERILGNWYELDVTISLESANDIQDDLNQTLDYGQVYQICQVIMKEPVDLLETLVEKMGNSIFHRWPHIKSLELSLRKENPPLGQSKGNSCIHWNKTFEL</sequence>
<dbReference type="Pfam" id="PF02152">
    <property type="entry name" value="FolB"/>
    <property type="match status" value="1"/>
</dbReference>
<proteinExistence type="inferred from homology"/>
<dbReference type="EMBL" id="JBEWZH010000003">
    <property type="protein sequence ID" value="MFL0161939.1"/>
    <property type="molecule type" value="Genomic_DNA"/>
</dbReference>
<dbReference type="NCBIfam" id="TIGR00525">
    <property type="entry name" value="folB"/>
    <property type="match status" value="1"/>
</dbReference>
<name>A0ABW8RT89_9BACT</name>
<dbReference type="InterPro" id="IPR006156">
    <property type="entry name" value="Dihydroneopterin_aldolase"/>
</dbReference>
<evidence type="ECO:0000313" key="3">
    <source>
        <dbReference type="EMBL" id="MFL0161939.1"/>
    </source>
</evidence>
<reference evidence="3 4" key="1">
    <citation type="submission" date="2024-07" db="EMBL/GenBank/DDBJ databases">
        <authorList>
            <person name="Pitt A."/>
            <person name="Hahn M.W."/>
        </authorList>
    </citation>
    <scope>NUCLEOTIDE SEQUENCE [LARGE SCALE GENOMIC DNA]</scope>
    <source>
        <strain evidence="3 4">1-SAACH-A3</strain>
    </source>
</reference>
<protein>
    <recommendedName>
        <fullName evidence="1">7,8-dihydroneopterin aldolase</fullName>
        <ecNumber evidence="1">4.1.2.25</ecNumber>
    </recommendedName>
</protein>
<evidence type="ECO:0000259" key="2">
    <source>
        <dbReference type="SMART" id="SM00905"/>
    </source>
</evidence>
<comment type="pathway">
    <text evidence="1">Cofactor biosynthesis; tetrahydrofolate biosynthesis; 2-amino-4-hydroxy-6-hydroxymethyl-7,8-dihydropteridine diphosphate from 7,8-dihydroneopterin triphosphate: step 3/4.</text>
</comment>
<keyword evidence="1" id="KW-0289">Folate biosynthesis</keyword>
<feature type="domain" description="Dihydroneopterin aldolase/epimerase" evidence="2">
    <location>
        <begin position="6"/>
        <end position="115"/>
    </location>
</feature>
<dbReference type="InterPro" id="IPR006157">
    <property type="entry name" value="FolB_dom"/>
</dbReference>
<dbReference type="NCBIfam" id="TIGR00526">
    <property type="entry name" value="folB_dom"/>
    <property type="match status" value="1"/>
</dbReference>
<comment type="function">
    <text evidence="1">Catalyzes the conversion of 7,8-dihydroneopterin to 6-hydroxymethyl-7,8-dihydropterin.</text>
</comment>
<dbReference type="Gene3D" id="3.30.1130.10">
    <property type="match status" value="1"/>
</dbReference>
<organism evidence="3 4">
    <name type="scientific">Aquirufa salirivi</name>
    <dbReference type="NCBI Taxonomy" id="3104729"/>
    <lineage>
        <taxon>Bacteria</taxon>
        <taxon>Pseudomonadati</taxon>
        <taxon>Bacteroidota</taxon>
        <taxon>Cytophagia</taxon>
        <taxon>Cytophagales</taxon>
        <taxon>Flectobacillaceae</taxon>
        <taxon>Aquirufa</taxon>
    </lineage>
</organism>
<evidence type="ECO:0000256" key="1">
    <source>
        <dbReference type="RuleBase" id="RU362079"/>
    </source>
</evidence>
<dbReference type="InterPro" id="IPR043133">
    <property type="entry name" value="GTP-CH-I_C/QueF"/>
</dbReference>
<comment type="similarity">
    <text evidence="1">Belongs to the DHNA family.</text>
</comment>
<dbReference type="GO" id="GO:0004150">
    <property type="term" value="F:dihydroneopterin aldolase activity"/>
    <property type="evidence" value="ECO:0007669"/>
    <property type="project" value="UniProtKB-EC"/>
</dbReference>
<comment type="caution">
    <text evidence="3">The sequence shown here is derived from an EMBL/GenBank/DDBJ whole genome shotgun (WGS) entry which is preliminary data.</text>
</comment>
<dbReference type="SMART" id="SM00905">
    <property type="entry name" value="FolB"/>
    <property type="match status" value="1"/>
</dbReference>